<evidence type="ECO:0000313" key="2">
    <source>
        <dbReference type="Proteomes" id="UP001175000"/>
    </source>
</evidence>
<proteinExistence type="predicted"/>
<evidence type="ECO:0000313" key="1">
    <source>
        <dbReference type="EMBL" id="KAK0618951.1"/>
    </source>
</evidence>
<dbReference type="AlphaFoldDB" id="A0AA40BYT9"/>
<dbReference type="Proteomes" id="UP001175000">
    <property type="component" value="Unassembled WGS sequence"/>
</dbReference>
<name>A0AA40BYT9_9PEZI</name>
<organism evidence="1 2">
    <name type="scientific">Immersiella caudata</name>
    <dbReference type="NCBI Taxonomy" id="314043"/>
    <lineage>
        <taxon>Eukaryota</taxon>
        <taxon>Fungi</taxon>
        <taxon>Dikarya</taxon>
        <taxon>Ascomycota</taxon>
        <taxon>Pezizomycotina</taxon>
        <taxon>Sordariomycetes</taxon>
        <taxon>Sordariomycetidae</taxon>
        <taxon>Sordariales</taxon>
        <taxon>Lasiosphaeriaceae</taxon>
        <taxon>Immersiella</taxon>
    </lineage>
</organism>
<dbReference type="EMBL" id="JAULSU010000004">
    <property type="protein sequence ID" value="KAK0618951.1"/>
    <property type="molecule type" value="Genomic_DNA"/>
</dbReference>
<gene>
    <name evidence="1" type="ORF">B0T14DRAFT_565852</name>
</gene>
<accession>A0AA40BYT9</accession>
<keyword evidence="2" id="KW-1185">Reference proteome</keyword>
<reference evidence="1" key="1">
    <citation type="submission" date="2023-06" db="EMBL/GenBank/DDBJ databases">
        <title>Genome-scale phylogeny and comparative genomics of the fungal order Sordariales.</title>
        <authorList>
            <consortium name="Lawrence Berkeley National Laboratory"/>
            <person name="Hensen N."/>
            <person name="Bonometti L."/>
            <person name="Westerberg I."/>
            <person name="Brannstrom I.O."/>
            <person name="Guillou S."/>
            <person name="Cros-Aarteil S."/>
            <person name="Calhoun S."/>
            <person name="Haridas S."/>
            <person name="Kuo A."/>
            <person name="Mondo S."/>
            <person name="Pangilinan J."/>
            <person name="Riley R."/>
            <person name="Labutti K."/>
            <person name="Andreopoulos B."/>
            <person name="Lipzen A."/>
            <person name="Chen C."/>
            <person name="Yanf M."/>
            <person name="Daum C."/>
            <person name="Ng V."/>
            <person name="Clum A."/>
            <person name="Steindorff A."/>
            <person name="Ohm R."/>
            <person name="Martin F."/>
            <person name="Silar P."/>
            <person name="Natvig D."/>
            <person name="Lalanne C."/>
            <person name="Gautier V."/>
            <person name="Ament-Velasquez S.L."/>
            <person name="Kruys A."/>
            <person name="Hutchinson M.I."/>
            <person name="Powell A.J."/>
            <person name="Barry K."/>
            <person name="Miller A.N."/>
            <person name="Grigoriev I.V."/>
            <person name="Debuchy R."/>
            <person name="Gladieux P."/>
            <person name="Thoren M.H."/>
            <person name="Johannesson H."/>
        </authorList>
    </citation>
    <scope>NUCLEOTIDE SEQUENCE</scope>
    <source>
        <strain evidence="1">CBS 606.72</strain>
    </source>
</reference>
<protein>
    <submittedName>
        <fullName evidence="1">Uncharacterized protein</fullName>
    </submittedName>
</protein>
<sequence>MRACKQIDHLMETAIGAMSELSTLFSSQATCYSVINDSLDALDRAVHSNATKSRHRGINRNVDSSLAKLAELKILATTFAEAILREVSFPT</sequence>
<comment type="caution">
    <text evidence="1">The sequence shown here is derived from an EMBL/GenBank/DDBJ whole genome shotgun (WGS) entry which is preliminary data.</text>
</comment>